<sequence length="61" mass="7194">MPGSSENGAKPVQCCFCHHPTWQGIEYFYDKLHMSPIYRNIAINLYNNGDYQDRNIQRETK</sequence>
<gene>
    <name evidence="1" type="ORF">SAMN05421747_101559</name>
</gene>
<reference evidence="1 2" key="1">
    <citation type="submission" date="2016-10" db="EMBL/GenBank/DDBJ databases">
        <authorList>
            <person name="de Groot N.N."/>
        </authorList>
    </citation>
    <scope>NUCLEOTIDE SEQUENCE [LARGE SCALE GENOMIC DNA]</scope>
    <source>
        <strain evidence="1 2">DSM 22900</strain>
    </source>
</reference>
<keyword evidence="2" id="KW-1185">Reference proteome</keyword>
<accession>A0A1I1EFU9</accession>
<dbReference type="EMBL" id="FOLL01000001">
    <property type="protein sequence ID" value="SFB86039.1"/>
    <property type="molecule type" value="Genomic_DNA"/>
</dbReference>
<evidence type="ECO:0000313" key="1">
    <source>
        <dbReference type="EMBL" id="SFB86039.1"/>
    </source>
</evidence>
<organism evidence="1 2">
    <name type="scientific">Parapedobacter composti</name>
    <dbReference type="NCBI Taxonomy" id="623281"/>
    <lineage>
        <taxon>Bacteria</taxon>
        <taxon>Pseudomonadati</taxon>
        <taxon>Bacteroidota</taxon>
        <taxon>Sphingobacteriia</taxon>
        <taxon>Sphingobacteriales</taxon>
        <taxon>Sphingobacteriaceae</taxon>
        <taxon>Parapedobacter</taxon>
    </lineage>
</organism>
<evidence type="ECO:0000313" key="2">
    <source>
        <dbReference type="Proteomes" id="UP000199577"/>
    </source>
</evidence>
<dbReference type="AlphaFoldDB" id="A0A1I1EFU9"/>
<protein>
    <submittedName>
        <fullName evidence="1">Uncharacterized protein</fullName>
    </submittedName>
</protein>
<dbReference type="STRING" id="623281.SAMN05421747_101559"/>
<proteinExistence type="predicted"/>
<dbReference type="Proteomes" id="UP000199577">
    <property type="component" value="Unassembled WGS sequence"/>
</dbReference>
<name>A0A1I1EFU9_9SPHI</name>